<proteinExistence type="predicted"/>
<evidence type="ECO:0000256" key="2">
    <source>
        <dbReference type="ARBA" id="ARBA00012438"/>
    </source>
</evidence>
<comment type="caution">
    <text evidence="11">The sequence shown here is derived from an EMBL/GenBank/DDBJ whole genome shotgun (WGS) entry which is preliminary data.</text>
</comment>
<dbReference type="InterPro" id="IPR004358">
    <property type="entry name" value="Sig_transdc_His_kin-like_C"/>
</dbReference>
<keyword evidence="9" id="KW-0472">Membrane</keyword>
<sequence>MSKVRRRLAAHFTVQFFFLWMFVLVTLIVALLLAVRYVSNQDLKKTFPVGALDTIITETVEDGKSVTIPSHWTDQLTERGYWLQVVDAEGKVIVSINAPNRLPASYGTAELLQIEENGRFDSFRVGTKFSGAGSTPLLYMLGTEDRGPAKLEAWVRAYGEAGRVRQDALPELTRQLASENAYVQIIDASGAIVQSVGDSAHKEPYRPLELIAMRAEPGLYPSEMSFYYDSSSGYTWILHKAKAGPPFASQPILHEVILTLVITGGVVLLLTFVFSVWHGYRYGQPLLLFVDWFERMGQGRYQEALTEKDRKKVFRKNGRIRLRYRLYKEVIAGFYEMAARLEASERERSRLEKTREEWMTGISHDLRTPLSTIQGYGHLLESGTFEWTEPELREMGKTIREKGDYMVGLLQDFSLTFQLKNNAVPFLLEDVELNEFVRRIVLRYVNDVTIGDVSFSFECEEEQAFTVRANPKWFQRMLDNLISNAVKHNPPGTLITVRTGSEGADAWIEVEDNGAGMDEETMRNLFDRYYRGTNTEEKTDGAGLGMSIAKAIATAHQGRIEVTSRVGEGTVVKVRLPLVNTRRLDTKRRRKP</sequence>
<keyword evidence="9" id="KW-0812">Transmembrane</keyword>
<feature type="domain" description="Histidine kinase" evidence="10">
    <location>
        <begin position="361"/>
        <end position="580"/>
    </location>
</feature>
<keyword evidence="8" id="KW-0902">Two-component regulatory system</keyword>
<dbReference type="InterPro" id="IPR005467">
    <property type="entry name" value="His_kinase_dom"/>
</dbReference>
<keyword evidence="5" id="KW-0547">Nucleotide-binding</keyword>
<name>A0ABV4V535_9BACL</name>
<keyword evidence="7" id="KW-0067">ATP-binding</keyword>
<protein>
    <recommendedName>
        <fullName evidence="2">histidine kinase</fullName>
        <ecNumber evidence="2">2.7.13.3</ecNumber>
    </recommendedName>
</protein>
<gene>
    <name evidence="11" type="ORF">ACEU3E_23685</name>
</gene>
<dbReference type="EMBL" id="JBHDLN010000013">
    <property type="protein sequence ID" value="MFB0845192.1"/>
    <property type="molecule type" value="Genomic_DNA"/>
</dbReference>
<feature type="transmembrane region" description="Helical" evidence="9">
    <location>
        <begin position="256"/>
        <end position="277"/>
    </location>
</feature>
<dbReference type="InterPro" id="IPR003661">
    <property type="entry name" value="HisK_dim/P_dom"/>
</dbReference>
<dbReference type="Pfam" id="PF00512">
    <property type="entry name" value="HisKA"/>
    <property type="match status" value="1"/>
</dbReference>
<dbReference type="InterPro" id="IPR036097">
    <property type="entry name" value="HisK_dim/P_sf"/>
</dbReference>
<dbReference type="InterPro" id="IPR050736">
    <property type="entry name" value="Sensor_HK_Regulatory"/>
</dbReference>
<evidence type="ECO:0000256" key="5">
    <source>
        <dbReference type="ARBA" id="ARBA00022741"/>
    </source>
</evidence>
<dbReference type="PANTHER" id="PTHR43711:SF1">
    <property type="entry name" value="HISTIDINE KINASE 1"/>
    <property type="match status" value="1"/>
</dbReference>
<dbReference type="EC" id="2.7.13.3" evidence="2"/>
<dbReference type="RefSeq" id="WP_373955339.1">
    <property type="nucleotide sequence ID" value="NZ_JBHDLN010000013.1"/>
</dbReference>
<keyword evidence="4" id="KW-0808">Transferase</keyword>
<dbReference type="Pfam" id="PF02518">
    <property type="entry name" value="HATPase_c"/>
    <property type="match status" value="1"/>
</dbReference>
<evidence type="ECO:0000256" key="6">
    <source>
        <dbReference type="ARBA" id="ARBA00022777"/>
    </source>
</evidence>
<dbReference type="GO" id="GO:0016301">
    <property type="term" value="F:kinase activity"/>
    <property type="evidence" value="ECO:0007669"/>
    <property type="project" value="UniProtKB-KW"/>
</dbReference>
<dbReference type="InterPro" id="IPR003594">
    <property type="entry name" value="HATPase_dom"/>
</dbReference>
<dbReference type="Proteomes" id="UP001575622">
    <property type="component" value="Unassembled WGS sequence"/>
</dbReference>
<reference evidence="11 12" key="1">
    <citation type="submission" date="2024-09" db="EMBL/GenBank/DDBJ databases">
        <authorList>
            <person name="Makale K.P.P."/>
            <person name="Makhzoum A."/>
            <person name="Rantong G."/>
            <person name="Rahube T.O."/>
        </authorList>
    </citation>
    <scope>NUCLEOTIDE SEQUENCE [LARGE SCALE GENOMIC DNA]</scope>
    <source>
        <strain evidence="11 12">KM_D13</strain>
    </source>
</reference>
<evidence type="ECO:0000256" key="4">
    <source>
        <dbReference type="ARBA" id="ARBA00022679"/>
    </source>
</evidence>
<keyword evidence="3" id="KW-0597">Phosphoprotein</keyword>
<evidence type="ECO:0000259" key="10">
    <source>
        <dbReference type="PROSITE" id="PS50109"/>
    </source>
</evidence>
<dbReference type="SMART" id="SM00388">
    <property type="entry name" value="HisKA"/>
    <property type="match status" value="1"/>
</dbReference>
<dbReference type="PANTHER" id="PTHR43711">
    <property type="entry name" value="TWO-COMPONENT HISTIDINE KINASE"/>
    <property type="match status" value="1"/>
</dbReference>
<dbReference type="SMART" id="SM00387">
    <property type="entry name" value="HATPase_c"/>
    <property type="match status" value="1"/>
</dbReference>
<keyword evidence="12" id="KW-1185">Reference proteome</keyword>
<evidence type="ECO:0000256" key="3">
    <source>
        <dbReference type="ARBA" id="ARBA00022553"/>
    </source>
</evidence>
<evidence type="ECO:0000256" key="7">
    <source>
        <dbReference type="ARBA" id="ARBA00022840"/>
    </source>
</evidence>
<organism evidence="11 12">
    <name type="scientific">Paenibacillus oleatilyticus</name>
    <dbReference type="NCBI Taxonomy" id="2594886"/>
    <lineage>
        <taxon>Bacteria</taxon>
        <taxon>Bacillati</taxon>
        <taxon>Bacillota</taxon>
        <taxon>Bacilli</taxon>
        <taxon>Bacillales</taxon>
        <taxon>Paenibacillaceae</taxon>
        <taxon>Paenibacillus</taxon>
    </lineage>
</organism>
<dbReference type="PROSITE" id="PS50109">
    <property type="entry name" value="HIS_KIN"/>
    <property type="match status" value="1"/>
</dbReference>
<dbReference type="SUPFAM" id="SSF55874">
    <property type="entry name" value="ATPase domain of HSP90 chaperone/DNA topoisomerase II/histidine kinase"/>
    <property type="match status" value="1"/>
</dbReference>
<dbReference type="Gene3D" id="1.10.287.130">
    <property type="match status" value="1"/>
</dbReference>
<comment type="catalytic activity">
    <reaction evidence="1">
        <text>ATP + protein L-histidine = ADP + protein N-phospho-L-histidine.</text>
        <dbReference type="EC" id="2.7.13.3"/>
    </reaction>
</comment>
<accession>A0ABV4V535</accession>
<dbReference type="CDD" id="cd00082">
    <property type="entry name" value="HisKA"/>
    <property type="match status" value="1"/>
</dbReference>
<dbReference type="PRINTS" id="PR00344">
    <property type="entry name" value="BCTRLSENSOR"/>
</dbReference>
<dbReference type="InterPro" id="IPR036890">
    <property type="entry name" value="HATPase_C_sf"/>
</dbReference>
<keyword evidence="9" id="KW-1133">Transmembrane helix</keyword>
<evidence type="ECO:0000256" key="9">
    <source>
        <dbReference type="SAM" id="Phobius"/>
    </source>
</evidence>
<feature type="transmembrane region" description="Helical" evidence="9">
    <location>
        <begin position="12"/>
        <end position="35"/>
    </location>
</feature>
<evidence type="ECO:0000256" key="1">
    <source>
        <dbReference type="ARBA" id="ARBA00000085"/>
    </source>
</evidence>
<dbReference type="Gene3D" id="3.30.565.10">
    <property type="entry name" value="Histidine kinase-like ATPase, C-terminal domain"/>
    <property type="match status" value="1"/>
</dbReference>
<evidence type="ECO:0000313" key="11">
    <source>
        <dbReference type="EMBL" id="MFB0845192.1"/>
    </source>
</evidence>
<keyword evidence="6 11" id="KW-0418">Kinase</keyword>
<evidence type="ECO:0000256" key="8">
    <source>
        <dbReference type="ARBA" id="ARBA00023012"/>
    </source>
</evidence>
<evidence type="ECO:0000313" key="12">
    <source>
        <dbReference type="Proteomes" id="UP001575622"/>
    </source>
</evidence>
<dbReference type="SUPFAM" id="SSF47384">
    <property type="entry name" value="Homodimeric domain of signal transducing histidine kinase"/>
    <property type="match status" value="1"/>
</dbReference>
<dbReference type="CDD" id="cd00075">
    <property type="entry name" value="HATPase"/>
    <property type="match status" value="1"/>
</dbReference>